<dbReference type="GO" id="GO:0000981">
    <property type="term" value="F:DNA-binding transcription factor activity, RNA polymerase II-specific"/>
    <property type="evidence" value="ECO:0007669"/>
    <property type="project" value="TreeGrafter"/>
</dbReference>
<evidence type="ECO:0000256" key="5">
    <source>
        <dbReference type="ARBA" id="ARBA00023242"/>
    </source>
</evidence>
<dbReference type="Pfam" id="PF25340">
    <property type="entry name" value="BCD_RFX"/>
    <property type="match status" value="1"/>
</dbReference>
<dbReference type="Proteomes" id="UP000663879">
    <property type="component" value="Unassembled WGS sequence"/>
</dbReference>
<evidence type="ECO:0000256" key="1">
    <source>
        <dbReference type="ARBA" id="ARBA00004123"/>
    </source>
</evidence>
<sequence length="960" mass="108847">MVATIVAKTTSITTTTNNYTETTLFEPKTIINLNNYKSSTTLTTATSSSSSSSLPSSSLTTISNTTENNKMSCSIDDSNQNASLLIQSSQLDKAQGSLSNTSTSSSSTPSSSNSNQIPNSPTSNLISLVTPLQTQNYQKINQNNSQQPPTKIVQAGSHYILTTVFQGNTGQKVVSVNPTSNQNGQTLSILNSQNMASSSSVGSSSSNNNSIQNSQQSLNEPTTTTITLTSPNPQSLQNGNQPTILFPLQSAQYTNYVDTSQNQNTQSVSLFSPLNSNSQYYTFQSSAKSKTPNFVQQTNIITNQQNQNNQSLASPTRLLIQQDHQQQNQSQNQQSQQQQQQQQQAQNTQVYMFSDNNQTLNDLENSAIEFEGHAAHTAQAAPITVQWLIDNFEPAEGCSLRRSTLYNYYIHHCNEQKIEPVNPASFGKLIRSVFLGLRTRRLGTRGNSKYHYYGIRVKINSLLNQLSEDHTMAIRNHPMSLSPTGSPQQPQSPILNQSTNHHHGPTPKRAKNSNYNNQNFEGQNQGSEYKPIITTVIDHNNHNNNQNQPLMTVVLSNGNTMPKTIPQTTQIAKSNGHKNNVNDMINKNYTIQDTHVQQQQQQQQQQQHQQQLQEPIVKQTQSNQDLDQLNLNETTQLPNFGHIQTDQIQNLPLPLQDFKKFEDLYKHHCERILESVISFKLEGIRDVWLSFWRGGSPINQLQNFYEEQLSTHKLYILCDIPKVIEYIRNADYLFYQFCIEILIPDVLSSLPHSLVQNIRGLSKSVDTWLRQALCNCPDKMRQSKLVIINTFSMTLRRYTSLNHLAQTVKNSLQNETILAQMLNDINRVDFNYIREQAKWTCGCDERVLIRLENEFKDSLRNHSQWSLEGWISWLDNTANTLLQEYEGTDKYSKMARQFLLKWSFMCSSIVRDLTLRSAPTFGSFHLIRLLYDEYMCYWIEHKIANELKQPPLAIMCNFDC</sequence>
<dbReference type="Pfam" id="PF02257">
    <property type="entry name" value="RFX_DNA_binding"/>
    <property type="match status" value="1"/>
</dbReference>
<protein>
    <recommendedName>
        <fullName evidence="7">RFX-type winged-helix domain-containing protein</fullName>
    </recommendedName>
</protein>
<dbReference type="InterPro" id="IPR039779">
    <property type="entry name" value="RFX-like"/>
</dbReference>
<dbReference type="FunFam" id="1.10.10.10:FF:000017">
    <property type="entry name" value="transcription factor RFX3 isoform X1"/>
    <property type="match status" value="1"/>
</dbReference>
<dbReference type="PANTHER" id="PTHR12619:SF33">
    <property type="entry name" value="RFX, ISOFORM H"/>
    <property type="match status" value="1"/>
</dbReference>
<feature type="region of interest" description="Disordered" evidence="6">
    <location>
        <begin position="322"/>
        <end position="347"/>
    </location>
</feature>
<dbReference type="PANTHER" id="PTHR12619">
    <property type="entry name" value="RFX TRANSCRIPTION FACTOR FAMILY"/>
    <property type="match status" value="1"/>
</dbReference>
<dbReference type="InterPro" id="IPR036390">
    <property type="entry name" value="WH_DNA-bd_sf"/>
</dbReference>
<dbReference type="InterPro" id="IPR003150">
    <property type="entry name" value="DNA-bd_RFX"/>
</dbReference>
<feature type="compositionally biased region" description="Low complexity" evidence="6">
    <location>
        <begin position="597"/>
        <end position="613"/>
    </location>
</feature>
<dbReference type="OrthoDB" id="10056949at2759"/>
<feature type="compositionally biased region" description="Low complexity" evidence="6">
    <location>
        <begin position="480"/>
        <end position="493"/>
    </location>
</feature>
<organism evidence="8 9">
    <name type="scientific">Brachionus calyciflorus</name>
    <dbReference type="NCBI Taxonomy" id="104777"/>
    <lineage>
        <taxon>Eukaryota</taxon>
        <taxon>Metazoa</taxon>
        <taxon>Spiralia</taxon>
        <taxon>Gnathifera</taxon>
        <taxon>Rotifera</taxon>
        <taxon>Eurotatoria</taxon>
        <taxon>Monogononta</taxon>
        <taxon>Pseudotrocha</taxon>
        <taxon>Ploima</taxon>
        <taxon>Brachionidae</taxon>
        <taxon>Brachionus</taxon>
    </lineage>
</organism>
<keyword evidence="3" id="KW-0238">DNA-binding</keyword>
<keyword evidence="9" id="KW-1185">Reference proteome</keyword>
<keyword evidence="4" id="KW-0804">Transcription</keyword>
<feature type="domain" description="RFX-type winged-helix" evidence="7">
    <location>
        <begin position="384"/>
        <end position="459"/>
    </location>
</feature>
<name>A0A813XUU4_9BILA</name>
<feature type="compositionally biased region" description="Polar residues" evidence="6">
    <location>
        <begin position="230"/>
        <end position="242"/>
    </location>
</feature>
<feature type="compositionally biased region" description="Low complexity" evidence="6">
    <location>
        <begin position="97"/>
        <end position="124"/>
    </location>
</feature>
<evidence type="ECO:0000313" key="9">
    <source>
        <dbReference type="Proteomes" id="UP000663879"/>
    </source>
</evidence>
<comment type="subcellular location">
    <subcellularLocation>
        <location evidence="1">Nucleus</location>
    </subcellularLocation>
</comment>
<feature type="compositionally biased region" description="Basic residues" evidence="6">
    <location>
        <begin position="500"/>
        <end position="511"/>
    </location>
</feature>
<dbReference type="SUPFAM" id="SSF46785">
    <property type="entry name" value="Winged helix' DNA-binding domain"/>
    <property type="match status" value="1"/>
</dbReference>
<evidence type="ECO:0000256" key="4">
    <source>
        <dbReference type="ARBA" id="ARBA00023163"/>
    </source>
</evidence>
<evidence type="ECO:0000256" key="3">
    <source>
        <dbReference type="ARBA" id="ARBA00023125"/>
    </source>
</evidence>
<evidence type="ECO:0000256" key="2">
    <source>
        <dbReference type="ARBA" id="ARBA00023015"/>
    </source>
</evidence>
<evidence type="ECO:0000313" key="8">
    <source>
        <dbReference type="EMBL" id="CAF0875844.1"/>
    </source>
</evidence>
<keyword evidence="5" id="KW-0539">Nucleus</keyword>
<dbReference type="AlphaFoldDB" id="A0A813XUU4"/>
<dbReference type="GO" id="GO:0005634">
    <property type="term" value="C:nucleus"/>
    <property type="evidence" value="ECO:0007669"/>
    <property type="project" value="UniProtKB-SubCell"/>
</dbReference>
<feature type="compositionally biased region" description="Low complexity" evidence="6">
    <location>
        <begin position="194"/>
        <end position="229"/>
    </location>
</feature>
<feature type="region of interest" description="Disordered" evidence="6">
    <location>
        <begin position="476"/>
        <end position="527"/>
    </location>
</feature>
<feature type="compositionally biased region" description="Polar residues" evidence="6">
    <location>
        <begin position="512"/>
        <end position="527"/>
    </location>
</feature>
<gene>
    <name evidence="8" type="ORF">OXX778_LOCUS10166</name>
</gene>
<evidence type="ECO:0000259" key="7">
    <source>
        <dbReference type="PROSITE" id="PS51526"/>
    </source>
</evidence>
<feature type="region of interest" description="Disordered" evidence="6">
    <location>
        <begin position="594"/>
        <end position="614"/>
    </location>
</feature>
<comment type="caution">
    <text evidence="8">The sequence shown here is derived from an EMBL/GenBank/DDBJ whole genome shotgun (WGS) entry which is preliminary data.</text>
</comment>
<dbReference type="InterPro" id="IPR057321">
    <property type="entry name" value="RFX1-4/6/8-like_BCD"/>
</dbReference>
<dbReference type="InterPro" id="IPR036388">
    <property type="entry name" value="WH-like_DNA-bd_sf"/>
</dbReference>
<feature type="region of interest" description="Disordered" evidence="6">
    <location>
        <begin position="41"/>
        <end position="63"/>
    </location>
</feature>
<accession>A0A813XUU4</accession>
<evidence type="ECO:0000256" key="6">
    <source>
        <dbReference type="SAM" id="MobiDB-lite"/>
    </source>
</evidence>
<dbReference type="EMBL" id="CAJNOC010001578">
    <property type="protein sequence ID" value="CAF0875844.1"/>
    <property type="molecule type" value="Genomic_DNA"/>
</dbReference>
<keyword evidence="2" id="KW-0805">Transcription regulation</keyword>
<dbReference type="Gene3D" id="1.10.10.10">
    <property type="entry name" value="Winged helix-like DNA-binding domain superfamily/Winged helix DNA-binding domain"/>
    <property type="match status" value="1"/>
</dbReference>
<feature type="region of interest" description="Disordered" evidence="6">
    <location>
        <begin position="91"/>
        <end position="124"/>
    </location>
</feature>
<proteinExistence type="predicted"/>
<dbReference type="PROSITE" id="PS51526">
    <property type="entry name" value="RFX_DBD"/>
    <property type="match status" value="1"/>
</dbReference>
<feature type="region of interest" description="Disordered" evidence="6">
    <location>
        <begin position="194"/>
        <end position="242"/>
    </location>
</feature>
<dbReference type="GO" id="GO:0000978">
    <property type="term" value="F:RNA polymerase II cis-regulatory region sequence-specific DNA binding"/>
    <property type="evidence" value="ECO:0007669"/>
    <property type="project" value="TreeGrafter"/>
</dbReference>
<reference evidence="8" key="1">
    <citation type="submission" date="2021-02" db="EMBL/GenBank/DDBJ databases">
        <authorList>
            <person name="Nowell W R."/>
        </authorList>
    </citation>
    <scope>NUCLEOTIDE SEQUENCE</scope>
    <source>
        <strain evidence="8">Ploen Becks lab</strain>
    </source>
</reference>